<organism evidence="3 4">
    <name type="scientific">Chlamydomonas reinhardtii</name>
    <name type="common">Chlamydomonas smithii</name>
    <dbReference type="NCBI Taxonomy" id="3055"/>
    <lineage>
        <taxon>Eukaryota</taxon>
        <taxon>Viridiplantae</taxon>
        <taxon>Chlorophyta</taxon>
        <taxon>core chlorophytes</taxon>
        <taxon>Chlorophyceae</taxon>
        <taxon>CS clade</taxon>
        <taxon>Chlamydomonadales</taxon>
        <taxon>Chlamydomonadaceae</taxon>
        <taxon>Chlamydomonas</taxon>
    </lineage>
</organism>
<evidence type="ECO:0000256" key="1">
    <source>
        <dbReference type="SAM" id="MobiDB-lite"/>
    </source>
</evidence>
<evidence type="ECO:0000259" key="2">
    <source>
        <dbReference type="PROSITE" id="PS51186"/>
    </source>
</evidence>
<dbReference type="Proteomes" id="UP000006906">
    <property type="component" value="Chromosome 9"/>
</dbReference>
<dbReference type="PaxDb" id="3055-EDP02453"/>
<feature type="compositionally biased region" description="Low complexity" evidence="1">
    <location>
        <begin position="193"/>
        <end position="204"/>
    </location>
</feature>
<dbReference type="PANTHER" id="PTHR47025:SF2">
    <property type="entry name" value="AUTOIMMUNE REGULATOR"/>
    <property type="match status" value="1"/>
</dbReference>
<dbReference type="EMBL" id="CM008970">
    <property type="protein sequence ID" value="PNW78559.1"/>
    <property type="molecule type" value="Genomic_DNA"/>
</dbReference>
<dbReference type="SUPFAM" id="SSF55729">
    <property type="entry name" value="Acyl-CoA N-acyltransferases (Nat)"/>
    <property type="match status" value="1"/>
</dbReference>
<accession>A0A2K3DDF1</accession>
<feature type="compositionally biased region" description="Low complexity" evidence="1">
    <location>
        <begin position="281"/>
        <end position="297"/>
    </location>
</feature>
<dbReference type="CDD" id="cd04301">
    <property type="entry name" value="NAT_SF"/>
    <property type="match status" value="1"/>
</dbReference>
<feature type="region of interest" description="Disordered" evidence="1">
    <location>
        <begin position="238"/>
        <end position="310"/>
    </location>
</feature>
<dbReference type="InterPro" id="IPR016181">
    <property type="entry name" value="Acyl_CoA_acyltransferase"/>
</dbReference>
<evidence type="ECO:0000313" key="4">
    <source>
        <dbReference type="Proteomes" id="UP000006906"/>
    </source>
</evidence>
<dbReference type="GeneID" id="5720094"/>
<dbReference type="AlphaFoldDB" id="A0A2K3DDF1"/>
<gene>
    <name evidence="3" type="ORF">CHLRE_09g392300v5</name>
</gene>
<dbReference type="KEGG" id="cre:CHLRE_09g392300v5"/>
<name>A0A2K3DDF1_CHLRE</name>
<proteinExistence type="predicted"/>
<dbReference type="OrthoDB" id="1903104at2759"/>
<dbReference type="Pfam" id="PF23209">
    <property type="entry name" value="IDM1_C"/>
    <property type="match status" value="1"/>
</dbReference>
<dbReference type="RefSeq" id="XP_001694458.2">
    <property type="nucleotide sequence ID" value="XM_001694406.3"/>
</dbReference>
<keyword evidence="4" id="KW-1185">Reference proteome</keyword>
<dbReference type="PANTHER" id="PTHR47025">
    <property type="entry name" value="AUTOIMMUNE REGULATOR"/>
    <property type="match status" value="1"/>
</dbReference>
<dbReference type="Gene3D" id="3.40.630.30">
    <property type="match status" value="1"/>
</dbReference>
<feature type="compositionally biased region" description="Basic and acidic residues" evidence="1">
    <location>
        <begin position="178"/>
        <end position="191"/>
    </location>
</feature>
<dbReference type="ExpressionAtlas" id="A0A2K3DDF1">
    <property type="expression patterns" value="baseline and differential"/>
</dbReference>
<dbReference type="InterPro" id="IPR056511">
    <property type="entry name" value="IDM1_C"/>
</dbReference>
<dbReference type="GO" id="GO:0016747">
    <property type="term" value="F:acyltransferase activity, transferring groups other than amino-acyl groups"/>
    <property type="evidence" value="ECO:0007669"/>
    <property type="project" value="InterPro"/>
</dbReference>
<feature type="region of interest" description="Disordered" evidence="1">
    <location>
        <begin position="121"/>
        <end position="141"/>
    </location>
</feature>
<feature type="region of interest" description="Disordered" evidence="1">
    <location>
        <begin position="169"/>
        <end position="211"/>
    </location>
</feature>
<dbReference type="InterPro" id="IPR000182">
    <property type="entry name" value="GNAT_dom"/>
</dbReference>
<sequence>MHEGQNTCGPATRGHADGGGLGVHLLVAGAILHGLACDAPAALAALWLERCIAYNPVLLTHLDGVNDLPAPRRCGWGRAALPWAAVSLAGGLPAIDKGSTTRHVCAGCHQHLTTSDLARLEEQQEQSAPRHLHPHPQPQTPGAVLQCDGCHRCFHGPCHRRWAAAAEQEQRRRARVHAARDGRDGSGRRQQPEAVRASAAAVEAGDPGDDGAWFHDTECKQVRVALLRLCRRGDIWLPEGTSTSPPAIAAAPPAPAAASSSSGSSLVAAPDHAAASGRPDAAPGASPPTTLTSTATPHSVPESPQQPRQRLRMRVYDCNDGGPAAAVGLRRVHGVLRAAGFGYGLSDLRQFDVAALLMAEDSGQALSAAVLDVYGSHFAELYLLATCAAVQRRGYGRALVRQLEQELAASGVRRLLVSVDDDDLVNQGLWHHAMGFGSVPDAELRQLARSWGAFGPAARRGTVFLYRPLLGGAGEAQGQGQHGKR</sequence>
<dbReference type="CDD" id="cd15489">
    <property type="entry name" value="PHD_SF"/>
    <property type="match status" value="1"/>
</dbReference>
<feature type="compositionally biased region" description="Low complexity" evidence="1">
    <location>
        <begin position="242"/>
        <end position="270"/>
    </location>
</feature>
<reference evidence="3 4" key="1">
    <citation type="journal article" date="2007" name="Science">
        <title>The Chlamydomonas genome reveals the evolution of key animal and plant functions.</title>
        <authorList>
            <person name="Merchant S.S."/>
            <person name="Prochnik S.E."/>
            <person name="Vallon O."/>
            <person name="Harris E.H."/>
            <person name="Karpowicz S.J."/>
            <person name="Witman G.B."/>
            <person name="Terry A."/>
            <person name="Salamov A."/>
            <person name="Fritz-Laylin L.K."/>
            <person name="Marechal-Drouard L."/>
            <person name="Marshall W.F."/>
            <person name="Qu L.H."/>
            <person name="Nelson D.R."/>
            <person name="Sanderfoot A.A."/>
            <person name="Spalding M.H."/>
            <person name="Kapitonov V.V."/>
            <person name="Ren Q."/>
            <person name="Ferris P."/>
            <person name="Lindquist E."/>
            <person name="Shapiro H."/>
            <person name="Lucas S.M."/>
            <person name="Grimwood J."/>
            <person name="Schmutz J."/>
            <person name="Cardol P."/>
            <person name="Cerutti H."/>
            <person name="Chanfreau G."/>
            <person name="Chen C.L."/>
            <person name="Cognat V."/>
            <person name="Croft M.T."/>
            <person name="Dent R."/>
            <person name="Dutcher S."/>
            <person name="Fernandez E."/>
            <person name="Fukuzawa H."/>
            <person name="Gonzalez-Ballester D."/>
            <person name="Gonzalez-Halphen D."/>
            <person name="Hallmann A."/>
            <person name="Hanikenne M."/>
            <person name="Hippler M."/>
            <person name="Inwood W."/>
            <person name="Jabbari K."/>
            <person name="Kalanon M."/>
            <person name="Kuras R."/>
            <person name="Lefebvre P.A."/>
            <person name="Lemaire S.D."/>
            <person name="Lobanov A.V."/>
            <person name="Lohr M."/>
            <person name="Manuell A."/>
            <person name="Meier I."/>
            <person name="Mets L."/>
            <person name="Mittag M."/>
            <person name="Mittelmeier T."/>
            <person name="Moroney J.V."/>
            <person name="Moseley J."/>
            <person name="Napoli C."/>
            <person name="Nedelcu A.M."/>
            <person name="Niyogi K."/>
            <person name="Novoselov S.V."/>
            <person name="Paulsen I.T."/>
            <person name="Pazour G."/>
            <person name="Purton S."/>
            <person name="Ral J.P."/>
            <person name="Riano-Pachon D.M."/>
            <person name="Riekhof W."/>
            <person name="Rymarquis L."/>
            <person name="Schroda M."/>
            <person name="Stern D."/>
            <person name="Umen J."/>
            <person name="Willows R."/>
            <person name="Wilson N."/>
            <person name="Zimmer S.L."/>
            <person name="Allmer J."/>
            <person name="Balk J."/>
            <person name="Bisova K."/>
            <person name="Chen C.J."/>
            <person name="Elias M."/>
            <person name="Gendler K."/>
            <person name="Hauser C."/>
            <person name="Lamb M.R."/>
            <person name="Ledford H."/>
            <person name="Long J.C."/>
            <person name="Minagawa J."/>
            <person name="Page M.D."/>
            <person name="Pan J."/>
            <person name="Pootakham W."/>
            <person name="Roje S."/>
            <person name="Rose A."/>
            <person name="Stahlberg E."/>
            <person name="Terauchi A.M."/>
            <person name="Yang P."/>
            <person name="Ball S."/>
            <person name="Bowler C."/>
            <person name="Dieckmann C.L."/>
            <person name="Gladyshev V.N."/>
            <person name="Green P."/>
            <person name="Jorgensen R."/>
            <person name="Mayfield S."/>
            <person name="Mueller-Roeber B."/>
            <person name="Rajamani S."/>
            <person name="Sayre R.T."/>
            <person name="Brokstein P."/>
            <person name="Dubchak I."/>
            <person name="Goodstein D."/>
            <person name="Hornick L."/>
            <person name="Huang Y.W."/>
            <person name="Jhaveri J."/>
            <person name="Luo Y."/>
            <person name="Martinez D."/>
            <person name="Ngau W.C."/>
            <person name="Otillar B."/>
            <person name="Poliakov A."/>
            <person name="Porter A."/>
            <person name="Szajkowski L."/>
            <person name="Werner G."/>
            <person name="Zhou K."/>
            <person name="Grigoriev I.V."/>
            <person name="Rokhsar D.S."/>
            <person name="Grossman A.R."/>
        </authorList>
    </citation>
    <scope>NUCLEOTIDE SEQUENCE [LARGE SCALE GENOMIC DNA]</scope>
    <source>
        <strain evidence="4">CC-503</strain>
    </source>
</reference>
<evidence type="ECO:0000313" key="3">
    <source>
        <dbReference type="EMBL" id="PNW78559.1"/>
    </source>
</evidence>
<protein>
    <recommendedName>
        <fullName evidence="2">N-acetyltransferase domain-containing protein</fullName>
    </recommendedName>
</protein>
<dbReference type="Gramene" id="PNW78559">
    <property type="protein sequence ID" value="PNW78559"/>
    <property type="gene ID" value="CHLRE_09g392300v5"/>
</dbReference>
<feature type="domain" description="N-acetyltransferase" evidence="2">
    <location>
        <begin position="313"/>
        <end position="456"/>
    </location>
</feature>
<dbReference type="InParanoid" id="A0A2K3DDF1"/>
<dbReference type="PROSITE" id="PS51186">
    <property type="entry name" value="GNAT"/>
    <property type="match status" value="1"/>
</dbReference>